<evidence type="ECO:0000259" key="6">
    <source>
        <dbReference type="Pfam" id="PF23598"/>
    </source>
</evidence>
<proteinExistence type="predicted"/>
<name>A0AAE1YDH5_9LAMI</name>
<evidence type="ECO:0000313" key="7">
    <source>
        <dbReference type="EMBL" id="KAK4428137.1"/>
    </source>
</evidence>
<dbReference type="AlphaFoldDB" id="A0AAE1YDH5"/>
<keyword evidence="3" id="KW-0611">Plant defense</keyword>
<dbReference type="InterPro" id="IPR036388">
    <property type="entry name" value="WH-like_DNA-bd_sf"/>
</dbReference>
<dbReference type="EMBL" id="JACGWO010000005">
    <property type="protein sequence ID" value="KAK4428137.1"/>
    <property type="molecule type" value="Genomic_DNA"/>
</dbReference>
<evidence type="ECO:0000259" key="5">
    <source>
        <dbReference type="Pfam" id="PF23559"/>
    </source>
</evidence>
<accession>A0AAE1YDH5</accession>
<comment type="caution">
    <text evidence="7">The sequence shown here is derived from an EMBL/GenBank/DDBJ whole genome shotgun (WGS) entry which is preliminary data.</text>
</comment>
<dbReference type="SUPFAM" id="SSF52058">
    <property type="entry name" value="L domain-like"/>
    <property type="match status" value="1"/>
</dbReference>
<organism evidence="7 8">
    <name type="scientific">Sesamum alatum</name>
    <dbReference type="NCBI Taxonomy" id="300844"/>
    <lineage>
        <taxon>Eukaryota</taxon>
        <taxon>Viridiplantae</taxon>
        <taxon>Streptophyta</taxon>
        <taxon>Embryophyta</taxon>
        <taxon>Tracheophyta</taxon>
        <taxon>Spermatophyta</taxon>
        <taxon>Magnoliopsida</taxon>
        <taxon>eudicotyledons</taxon>
        <taxon>Gunneridae</taxon>
        <taxon>Pentapetalae</taxon>
        <taxon>asterids</taxon>
        <taxon>lamiids</taxon>
        <taxon>Lamiales</taxon>
        <taxon>Pedaliaceae</taxon>
        <taxon>Sesamum</taxon>
    </lineage>
</organism>
<dbReference type="InterPro" id="IPR058922">
    <property type="entry name" value="WHD_DRP"/>
</dbReference>
<feature type="domain" description="Disease resistance protein winged helix" evidence="5">
    <location>
        <begin position="4"/>
        <end position="45"/>
    </location>
</feature>
<dbReference type="Gene3D" id="3.80.10.10">
    <property type="entry name" value="Ribonuclease Inhibitor"/>
    <property type="match status" value="1"/>
</dbReference>
<protein>
    <submittedName>
        <fullName evidence="7">Late blight resistance proteinR1C-3</fullName>
    </submittedName>
</protein>
<evidence type="ECO:0000256" key="4">
    <source>
        <dbReference type="ARBA" id="ARBA00022840"/>
    </source>
</evidence>
<evidence type="ECO:0000256" key="2">
    <source>
        <dbReference type="ARBA" id="ARBA00022741"/>
    </source>
</evidence>
<dbReference type="InterPro" id="IPR032675">
    <property type="entry name" value="LRR_dom_sf"/>
</dbReference>
<evidence type="ECO:0000256" key="3">
    <source>
        <dbReference type="ARBA" id="ARBA00022821"/>
    </source>
</evidence>
<dbReference type="Pfam" id="PF23559">
    <property type="entry name" value="WHD_DRP"/>
    <property type="match status" value="1"/>
</dbReference>
<sequence>MGISLEEIAENYLEDLIDRNLLRVDKRRSEGGVKTCRIHNMLLNFCKNEARSKRENLFQEVKRCDGEFEPSGTSLEECRRLCIHSDVLKFPSSQPHGPRVHSFVCFSKENISLEGQDISTIPAAFKVLRVLEAKPIIFARIPSNLCHLFHLRYLTLSLNLATLPEFFSKLLNIQTLIVYTTSRTLEIKANIWKMIHLRLVKTNASATMPKIEQSSKANENLQTFNGISPQSCTKEVFERAHNLKKLGIRGQLALLLDGNKRSLDNLAKLGQLVKLKLQNDIYSNPPSKCQLRGFPPLFKFPPKLKSLTLSYTFLDWCHISILGLLENLKVLKLKDNAFMGDCWEVAKTHFRGLEILHIGRTNLVTWLAFGYHFPKLMRLELHNCDELREIPIGLADAPHFQALDLCHSKLAVASAKKIQKAKQKKQEEQNAKFFGFKLSIFPPDE</sequence>
<keyword evidence="2" id="KW-0547">Nucleotide-binding</keyword>
<dbReference type="InterPro" id="IPR055414">
    <property type="entry name" value="LRR_R13L4/SHOC2-like"/>
</dbReference>
<keyword evidence="1" id="KW-0677">Repeat</keyword>
<keyword evidence="8" id="KW-1185">Reference proteome</keyword>
<dbReference type="Proteomes" id="UP001293254">
    <property type="component" value="Unassembled WGS sequence"/>
</dbReference>
<evidence type="ECO:0000313" key="8">
    <source>
        <dbReference type="Proteomes" id="UP001293254"/>
    </source>
</evidence>
<dbReference type="GO" id="GO:0006952">
    <property type="term" value="P:defense response"/>
    <property type="evidence" value="ECO:0007669"/>
    <property type="project" value="UniProtKB-KW"/>
</dbReference>
<reference evidence="7" key="1">
    <citation type="submission" date="2020-06" db="EMBL/GenBank/DDBJ databases">
        <authorList>
            <person name="Li T."/>
            <person name="Hu X."/>
            <person name="Zhang T."/>
            <person name="Song X."/>
            <person name="Zhang H."/>
            <person name="Dai N."/>
            <person name="Sheng W."/>
            <person name="Hou X."/>
            <person name="Wei L."/>
        </authorList>
    </citation>
    <scope>NUCLEOTIDE SEQUENCE</scope>
    <source>
        <strain evidence="7">3651</strain>
        <tissue evidence="7">Leaf</tissue>
    </source>
</reference>
<dbReference type="Pfam" id="PF23598">
    <property type="entry name" value="LRR_14"/>
    <property type="match status" value="1"/>
</dbReference>
<keyword evidence="4" id="KW-0067">ATP-binding</keyword>
<gene>
    <name evidence="7" type="ORF">Salat_1582700</name>
</gene>
<dbReference type="PANTHER" id="PTHR15140">
    <property type="entry name" value="TUBULIN-SPECIFIC CHAPERONE E"/>
    <property type="match status" value="1"/>
</dbReference>
<dbReference type="PANTHER" id="PTHR15140:SF56">
    <property type="entry name" value="NB-ARC DOMAIN-CONTAINING PROTEIN"/>
    <property type="match status" value="1"/>
</dbReference>
<evidence type="ECO:0000256" key="1">
    <source>
        <dbReference type="ARBA" id="ARBA00022737"/>
    </source>
</evidence>
<reference evidence="7" key="2">
    <citation type="journal article" date="2024" name="Plant">
        <title>Genomic evolution and insights into agronomic trait innovations of Sesamum species.</title>
        <authorList>
            <person name="Miao H."/>
            <person name="Wang L."/>
            <person name="Qu L."/>
            <person name="Liu H."/>
            <person name="Sun Y."/>
            <person name="Le M."/>
            <person name="Wang Q."/>
            <person name="Wei S."/>
            <person name="Zheng Y."/>
            <person name="Lin W."/>
            <person name="Duan Y."/>
            <person name="Cao H."/>
            <person name="Xiong S."/>
            <person name="Wang X."/>
            <person name="Wei L."/>
            <person name="Li C."/>
            <person name="Ma Q."/>
            <person name="Ju M."/>
            <person name="Zhao R."/>
            <person name="Li G."/>
            <person name="Mu C."/>
            <person name="Tian Q."/>
            <person name="Mei H."/>
            <person name="Zhang T."/>
            <person name="Gao T."/>
            <person name="Zhang H."/>
        </authorList>
    </citation>
    <scope>NUCLEOTIDE SEQUENCE</scope>
    <source>
        <strain evidence="7">3651</strain>
    </source>
</reference>
<feature type="domain" description="Disease resistance R13L4/SHOC-2-like LRR" evidence="6">
    <location>
        <begin position="102"/>
        <end position="423"/>
    </location>
</feature>
<dbReference type="Gene3D" id="1.10.10.10">
    <property type="entry name" value="Winged helix-like DNA-binding domain superfamily/Winged helix DNA-binding domain"/>
    <property type="match status" value="1"/>
</dbReference>